<dbReference type="EMBL" id="CVRI01000040">
    <property type="protein sequence ID" value="CRK94879.1"/>
    <property type="molecule type" value="Genomic_DNA"/>
</dbReference>
<dbReference type="InterPro" id="IPR043976">
    <property type="entry name" value="GOLGA_cons_dom"/>
</dbReference>
<dbReference type="GO" id="GO:0005801">
    <property type="term" value="C:cis-Golgi network"/>
    <property type="evidence" value="ECO:0007669"/>
    <property type="project" value="TreeGrafter"/>
</dbReference>
<feature type="region of interest" description="Disordered" evidence="3">
    <location>
        <begin position="1"/>
        <end position="38"/>
    </location>
</feature>
<feature type="coiled-coil region" evidence="2">
    <location>
        <begin position="374"/>
        <end position="490"/>
    </location>
</feature>
<name>A0A1J1I3G7_9DIPT</name>
<dbReference type="GO" id="GO:0032580">
    <property type="term" value="C:Golgi cisterna membrane"/>
    <property type="evidence" value="ECO:0007669"/>
    <property type="project" value="TreeGrafter"/>
</dbReference>
<dbReference type="Proteomes" id="UP000183832">
    <property type="component" value="Unassembled WGS sequence"/>
</dbReference>
<accession>A0A1J1I3G7</accession>
<keyword evidence="1 2" id="KW-0175">Coiled coil</keyword>
<gene>
    <name evidence="5" type="ORF">CLUMA_CG008371</name>
</gene>
<organism evidence="5 6">
    <name type="scientific">Clunio marinus</name>
    <dbReference type="NCBI Taxonomy" id="568069"/>
    <lineage>
        <taxon>Eukaryota</taxon>
        <taxon>Metazoa</taxon>
        <taxon>Ecdysozoa</taxon>
        <taxon>Arthropoda</taxon>
        <taxon>Hexapoda</taxon>
        <taxon>Insecta</taxon>
        <taxon>Pterygota</taxon>
        <taxon>Neoptera</taxon>
        <taxon>Endopterygota</taxon>
        <taxon>Diptera</taxon>
        <taxon>Nematocera</taxon>
        <taxon>Chironomoidea</taxon>
        <taxon>Chironomidae</taxon>
        <taxon>Clunio</taxon>
    </lineage>
</organism>
<feature type="compositionally biased region" description="Basic and acidic residues" evidence="3">
    <location>
        <begin position="15"/>
        <end position="26"/>
    </location>
</feature>
<feature type="coiled-coil region" evidence="2">
    <location>
        <begin position="515"/>
        <end position="612"/>
    </location>
</feature>
<proteinExistence type="predicted"/>
<evidence type="ECO:0000256" key="2">
    <source>
        <dbReference type="SAM" id="Coils"/>
    </source>
</evidence>
<feature type="coiled-coil region" evidence="2">
    <location>
        <begin position="662"/>
        <end position="696"/>
    </location>
</feature>
<sequence length="834" mass="96818">MDKAEKLKAARKKLKEFQTHKHDPKDVNTGSNLDNTQAVQEQPALITFDKLENIQPVASTQDSVPQISSYFGGDSGSAFDIPQQIMQSAEVKDIPVPTFTNEVPFQQFKEQQLEMSTQPFVTPTAFASPFDSEQFQSSKSKIKDLQDQLEQQNYQMTQLKSELDFHRQTAINLQRNSEELNKLRQETQSHVDVVKVLVSEKANLLDSLQKSELVVKAKADENDELQNRLNVSRHRVKQLESEIKNYSDKSFQDPSVETKKLEEFVAVRVKDLKDSNEKIEAERNEIKLLLNQKRIELENLQKNFDHLNTELHLANVKIAQLSDGSTPVDNSNQQINSLNQEIAIKQQQITELYSIIDQVNRDKEASDNQYQNYVSHLTREMETLKENSTELSTENDSLVKREQELLQHVSDLERQIQQQIQKQKTYAEDQQEESTGPLQEELQKLSSQITALTESNESLKAQMSKIEVEKSEIERKFLLKEEEMKNMEVEFENFKTNKPNLSKLMTDFEDKSVAASRALSQNQGLKDQLDEMQRAFITMTNDKMELTDKLQSEMHLCKEMKTRYDSMEVELQATKDKWHYKEDEMIRLSHENTELEKKIMQQNIEIDRLRHYEKVTTSEEIVSDETKFLTNGDENSPRIETNNDEKQTKISVTPSIATEEALEKLQSRFRRTMLEVAELTEEKQRLEHVVTQLQFETETIGEYITLYQYQRRMLKQKEHERDIQLKNLAADREKMNEKLLQLNGLIEKFVLQHDNNIEMGNEATKLLEHESEPIIINPDNRDHQTSKNLMKLKEEPAGKILEILSDIKTVNATSYEPNVGVEHCSCCLGKLETV</sequence>
<dbReference type="GO" id="GO:0000137">
    <property type="term" value="C:Golgi cis cisterna"/>
    <property type="evidence" value="ECO:0007669"/>
    <property type="project" value="TreeGrafter"/>
</dbReference>
<feature type="domain" description="Golgin subfamily A conserved" evidence="4">
    <location>
        <begin position="588"/>
        <end position="754"/>
    </location>
</feature>
<dbReference type="InterPro" id="IPR024858">
    <property type="entry name" value="GOLGA"/>
</dbReference>
<dbReference type="PANTHER" id="PTHR10881">
    <property type="entry name" value="GOLGIN SUBFAMILY A MEMBER-RELATED"/>
    <property type="match status" value="1"/>
</dbReference>
<protein>
    <submittedName>
        <fullName evidence="5">CLUMA_CG008371, isoform A</fullName>
    </submittedName>
</protein>
<evidence type="ECO:0000313" key="5">
    <source>
        <dbReference type="EMBL" id="CRK94879.1"/>
    </source>
</evidence>
<dbReference type="STRING" id="568069.A0A1J1I3G7"/>
<feature type="coiled-coil region" evidence="2">
    <location>
        <begin position="135"/>
        <end position="348"/>
    </location>
</feature>
<evidence type="ECO:0000259" key="4">
    <source>
        <dbReference type="Pfam" id="PF15070"/>
    </source>
</evidence>
<feature type="compositionally biased region" description="Polar residues" evidence="3">
    <location>
        <begin position="28"/>
        <end position="38"/>
    </location>
</feature>
<dbReference type="GO" id="GO:0007030">
    <property type="term" value="P:Golgi organization"/>
    <property type="evidence" value="ECO:0007669"/>
    <property type="project" value="TreeGrafter"/>
</dbReference>
<evidence type="ECO:0000313" key="6">
    <source>
        <dbReference type="Proteomes" id="UP000183832"/>
    </source>
</evidence>
<keyword evidence="6" id="KW-1185">Reference proteome</keyword>
<evidence type="ECO:0000256" key="3">
    <source>
        <dbReference type="SAM" id="MobiDB-lite"/>
    </source>
</evidence>
<dbReference type="AlphaFoldDB" id="A0A1J1I3G7"/>
<evidence type="ECO:0000256" key="1">
    <source>
        <dbReference type="ARBA" id="ARBA00023054"/>
    </source>
</evidence>
<reference evidence="5 6" key="1">
    <citation type="submission" date="2015-04" db="EMBL/GenBank/DDBJ databases">
        <authorList>
            <person name="Syromyatnikov M.Y."/>
            <person name="Popov V.N."/>
        </authorList>
    </citation>
    <scope>NUCLEOTIDE SEQUENCE [LARGE SCALE GENOMIC DNA]</scope>
</reference>
<dbReference type="Pfam" id="PF15070">
    <property type="entry name" value="GOLGA2L5"/>
    <property type="match status" value="1"/>
</dbReference>
<dbReference type="PANTHER" id="PTHR10881:SF46">
    <property type="entry name" value="GOLGIN SUBFAMILY A MEMBER 2"/>
    <property type="match status" value="1"/>
</dbReference>
<dbReference type="OrthoDB" id="5978643at2759"/>